<dbReference type="Gene3D" id="1.20.58.2010">
    <property type="entry name" value="PRONE domain, subdomain 1"/>
    <property type="match status" value="1"/>
</dbReference>
<evidence type="ECO:0000256" key="3">
    <source>
        <dbReference type="SAM" id="MobiDB-lite"/>
    </source>
</evidence>
<keyword evidence="1 2" id="KW-0344">Guanine-nucleotide releasing factor</keyword>
<dbReference type="EMBL" id="OZ075128">
    <property type="protein sequence ID" value="CAL4954462.1"/>
    <property type="molecule type" value="Genomic_DNA"/>
</dbReference>
<feature type="region of interest" description="Disordered" evidence="3">
    <location>
        <begin position="1"/>
        <end position="57"/>
    </location>
</feature>
<sequence>MAASAGAQLERRSSERRAQSMAREEERGGQQAADEELNKDGAAAAPKSQSGGPSEMDQMKEKFAKLLLGEDMSGSGKGVPSALALSNAVTNLAASVFGEQRKLEPMAPDRKGRWKREVGWLLSVADHIVEFVAKKQVMDNGAEMEVMGTQQRRDLQANIPALRKLDTMLLDYLDNFKERNEFWYVKRDSCSESENEESQRSDEKWWIPIVKVPPAGLSKPSRGWLLHQKELVNQVLKAAMAINANCLMEMNIPDTYIDTLPKNGRASLGDALYRIITDVEFDPDDFLSTVDLTSEHKILDLKDRIEASVIIWNRKVHNKDGKSSWGSAVSQEKREQFEERAQTLLLIIKHRFPGIPQSTLDIAKIQENRDVGFALLESYSRVLESLAFNVMSRIEDVIQADNLAREKAKREAPPPPPPEGGATAAGRRDAQEAGEESGSTLLDFMGWTGDSEERNDDSSPPPPPPPEMPAQDDGRLMKLPNIMTNLKQTYMDKLDFLSGNKSPSGRH</sequence>
<protein>
    <recommendedName>
        <fullName evidence="4">PRONE domain-containing protein</fullName>
    </recommendedName>
</protein>
<organism evidence="5 6">
    <name type="scientific">Urochloa decumbens</name>
    <dbReference type="NCBI Taxonomy" id="240449"/>
    <lineage>
        <taxon>Eukaryota</taxon>
        <taxon>Viridiplantae</taxon>
        <taxon>Streptophyta</taxon>
        <taxon>Embryophyta</taxon>
        <taxon>Tracheophyta</taxon>
        <taxon>Spermatophyta</taxon>
        <taxon>Magnoliopsida</taxon>
        <taxon>Liliopsida</taxon>
        <taxon>Poales</taxon>
        <taxon>Poaceae</taxon>
        <taxon>PACMAD clade</taxon>
        <taxon>Panicoideae</taxon>
        <taxon>Panicodae</taxon>
        <taxon>Paniceae</taxon>
        <taxon>Melinidinae</taxon>
        <taxon>Urochloa</taxon>
    </lineage>
</organism>
<dbReference type="InterPro" id="IPR038937">
    <property type="entry name" value="RopGEF"/>
</dbReference>
<dbReference type="Proteomes" id="UP001497457">
    <property type="component" value="Chromosome 18b"/>
</dbReference>
<proteinExistence type="predicted"/>
<dbReference type="InterPro" id="IPR005512">
    <property type="entry name" value="PRONE_dom"/>
</dbReference>
<dbReference type="AlphaFoldDB" id="A0ABC8Z419"/>
<dbReference type="GO" id="GO:0005085">
    <property type="term" value="F:guanyl-nucleotide exchange factor activity"/>
    <property type="evidence" value="ECO:0007669"/>
    <property type="project" value="UniProtKB-UniRule"/>
</dbReference>
<dbReference type="FunFam" id="1.20.58.1310:FF:000001">
    <property type="entry name" value="Rop guanine nucleotide exchange factor 9"/>
    <property type="match status" value="1"/>
</dbReference>
<accession>A0ABC8Z419</accession>
<feature type="domain" description="PRONE" evidence="4">
    <location>
        <begin position="46"/>
        <end position="411"/>
    </location>
</feature>
<evidence type="ECO:0000256" key="2">
    <source>
        <dbReference type="PROSITE-ProRule" id="PRU00663"/>
    </source>
</evidence>
<dbReference type="Gene3D" id="1.20.58.1310">
    <property type="entry name" value="PRONE domain, subdomain 2"/>
    <property type="match status" value="1"/>
</dbReference>
<keyword evidence="6" id="KW-1185">Reference proteome</keyword>
<dbReference type="Pfam" id="PF03759">
    <property type="entry name" value="PRONE"/>
    <property type="match status" value="1"/>
</dbReference>
<dbReference type="PANTHER" id="PTHR33101:SF26">
    <property type="entry name" value="OS01G0760300 PROTEIN"/>
    <property type="match status" value="1"/>
</dbReference>
<reference evidence="6" key="1">
    <citation type="submission" date="2024-06" db="EMBL/GenBank/DDBJ databases">
        <authorList>
            <person name="Ryan C."/>
        </authorList>
    </citation>
    <scope>NUCLEOTIDE SEQUENCE [LARGE SCALE GENOMIC DNA]</scope>
</reference>
<evidence type="ECO:0000313" key="6">
    <source>
        <dbReference type="Proteomes" id="UP001497457"/>
    </source>
</evidence>
<feature type="compositionally biased region" description="Basic and acidic residues" evidence="3">
    <location>
        <begin position="9"/>
        <end position="28"/>
    </location>
</feature>
<dbReference type="PROSITE" id="PS51334">
    <property type="entry name" value="PRONE"/>
    <property type="match status" value="1"/>
</dbReference>
<dbReference type="FunFam" id="1.20.58.2010:FF:000003">
    <property type="entry name" value="Rop guanine nucleotide exchange factor 14"/>
    <property type="match status" value="1"/>
</dbReference>
<name>A0ABC8Z419_9POAL</name>
<evidence type="ECO:0000256" key="1">
    <source>
        <dbReference type="ARBA" id="ARBA00022658"/>
    </source>
</evidence>
<reference evidence="5 6" key="2">
    <citation type="submission" date="2024-10" db="EMBL/GenBank/DDBJ databases">
        <authorList>
            <person name="Ryan C."/>
        </authorList>
    </citation>
    <scope>NUCLEOTIDE SEQUENCE [LARGE SCALE GENOMIC DNA]</scope>
</reference>
<feature type="region of interest" description="Disordered" evidence="3">
    <location>
        <begin position="404"/>
        <end position="484"/>
    </location>
</feature>
<dbReference type="PANTHER" id="PTHR33101">
    <property type="entry name" value="ROP GUANINE NUCLEOTIDE EXCHANGE FACTOR 1"/>
    <property type="match status" value="1"/>
</dbReference>
<gene>
    <name evidence="5" type="ORF">URODEC1_LOCUS40814</name>
</gene>
<dbReference type="FunFam" id="1.20.58.2010:FF:000001">
    <property type="entry name" value="Rop guanine nucleotide exchange factor 14"/>
    <property type="match status" value="1"/>
</dbReference>
<evidence type="ECO:0000259" key="4">
    <source>
        <dbReference type="PROSITE" id="PS51334"/>
    </source>
</evidence>
<feature type="compositionally biased region" description="Pro residues" evidence="3">
    <location>
        <begin position="459"/>
        <end position="468"/>
    </location>
</feature>
<evidence type="ECO:0000313" key="5">
    <source>
        <dbReference type="EMBL" id="CAL4954462.1"/>
    </source>
</evidence>